<evidence type="ECO:0000313" key="4">
    <source>
        <dbReference type="Proteomes" id="UP000002748"/>
    </source>
</evidence>
<feature type="region of interest" description="Disordered" evidence="1">
    <location>
        <begin position="29"/>
        <end position="49"/>
    </location>
</feature>
<comment type="caution">
    <text evidence="3">The sequence shown here is derived from an EMBL/GenBank/DDBJ whole genome shotgun (WGS) entry which is preliminary data.</text>
</comment>
<evidence type="ECO:0000256" key="2">
    <source>
        <dbReference type="SAM" id="SignalP"/>
    </source>
</evidence>
<name>J6EYD1_TRIAS</name>
<dbReference type="AlphaFoldDB" id="J6EYD1"/>
<evidence type="ECO:0000313" key="3">
    <source>
        <dbReference type="EMBL" id="EJT47852.1"/>
    </source>
</evidence>
<protein>
    <submittedName>
        <fullName evidence="3">Uncharacterized protein</fullName>
    </submittedName>
</protein>
<dbReference type="KEGG" id="tasa:A1Q1_03313"/>
<organism evidence="3 4">
    <name type="scientific">Trichosporon asahii var. asahii (strain ATCC 90039 / CBS 2479 / JCM 2466 / KCTC 7840 / NBRC 103889/ NCYC 2677 / UAMH 7654)</name>
    <name type="common">Yeast</name>
    <dbReference type="NCBI Taxonomy" id="1186058"/>
    <lineage>
        <taxon>Eukaryota</taxon>
        <taxon>Fungi</taxon>
        <taxon>Dikarya</taxon>
        <taxon>Basidiomycota</taxon>
        <taxon>Agaricomycotina</taxon>
        <taxon>Tremellomycetes</taxon>
        <taxon>Trichosporonales</taxon>
        <taxon>Trichosporonaceae</taxon>
        <taxon>Trichosporon</taxon>
    </lineage>
</organism>
<accession>J6EYD1</accession>
<keyword evidence="2" id="KW-0732">Signal</keyword>
<dbReference type="HOGENOM" id="CLU_998146_0_0_1"/>
<evidence type="ECO:0000256" key="1">
    <source>
        <dbReference type="SAM" id="MobiDB-lite"/>
    </source>
</evidence>
<dbReference type="RefSeq" id="XP_014179068.1">
    <property type="nucleotide sequence ID" value="XM_014323593.1"/>
</dbReference>
<feature type="region of interest" description="Disordered" evidence="1">
    <location>
        <begin position="153"/>
        <end position="203"/>
    </location>
</feature>
<feature type="signal peptide" evidence="2">
    <location>
        <begin position="1"/>
        <end position="17"/>
    </location>
</feature>
<reference evidence="3 4" key="1">
    <citation type="journal article" date="2012" name="Eukaryot. Cell">
        <title>Draft genome sequence of CBS 2479, the standard type strain of Trichosporon asahii.</title>
        <authorList>
            <person name="Yang R.Y."/>
            <person name="Li H.T."/>
            <person name="Zhu H."/>
            <person name="Zhou G.P."/>
            <person name="Wang M."/>
            <person name="Wang L."/>
        </authorList>
    </citation>
    <scope>NUCLEOTIDE SEQUENCE [LARGE SCALE GENOMIC DNA]</scope>
    <source>
        <strain evidence="4">ATCC 90039 / CBS 2479 / JCM 2466 / KCTC 7840 / NCYC 2677 / UAMH 7654</strain>
    </source>
</reference>
<gene>
    <name evidence="3" type="ORF">A1Q1_03313</name>
</gene>
<sequence length="279" mass="31498">MKLSLIYLSLFAASASAAAIPASDDLAVRDNHSPVAPPENHPPRENHGTRDNVIVSFADLEAQLQQAEHDRQVLLSLGEVEAAQRKVEYIAQLRTALEAYRNAENNNGAIWSRDHNRKRASFSVSFSELDAQIRKLEQEIEILQRLGERESVERRQRQLAQLKHQRETYADAERNNANRFGGRSLELEERDDDPDHGDLGTRGSVKVNIDELKAKIRKAQKDYDTLRSMGEHAAAKRKLKYLNALKAKLKAYEDADSNAAGHFKRSLAEFDAFDLARMG</sequence>
<proteinExistence type="predicted"/>
<feature type="chain" id="PRO_5003788072" evidence="2">
    <location>
        <begin position="18"/>
        <end position="279"/>
    </location>
</feature>
<dbReference type="GeneID" id="25986826"/>
<feature type="compositionally biased region" description="Basic and acidic residues" evidence="1">
    <location>
        <begin position="164"/>
        <end position="176"/>
    </location>
</feature>
<dbReference type="VEuPathDB" id="FungiDB:A1Q1_03313"/>
<dbReference type="EMBL" id="ALBS01000227">
    <property type="protein sequence ID" value="EJT47852.1"/>
    <property type="molecule type" value="Genomic_DNA"/>
</dbReference>
<dbReference type="Proteomes" id="UP000002748">
    <property type="component" value="Unassembled WGS sequence"/>
</dbReference>